<feature type="chain" id="PRO_5016252715" description="PepSY domain-containing protein" evidence="1">
    <location>
        <begin position="25"/>
        <end position="318"/>
    </location>
</feature>
<evidence type="ECO:0008006" key="4">
    <source>
        <dbReference type="Google" id="ProtNLM"/>
    </source>
</evidence>
<feature type="signal peptide" evidence="1">
    <location>
        <begin position="1"/>
        <end position="24"/>
    </location>
</feature>
<gene>
    <name evidence="2" type="ORF">HMF3257_25370</name>
</gene>
<dbReference type="PROSITE" id="PS51257">
    <property type="entry name" value="PROKAR_LIPOPROTEIN"/>
    <property type="match status" value="1"/>
</dbReference>
<comment type="caution">
    <text evidence="2">The sequence shown here is derived from an EMBL/GenBank/DDBJ whole genome shotgun (WGS) entry which is preliminary data.</text>
</comment>
<dbReference type="SUPFAM" id="SSF160574">
    <property type="entry name" value="BT0923-like"/>
    <property type="match status" value="1"/>
</dbReference>
<keyword evidence="1" id="KW-0732">Signal</keyword>
<accession>A0A327NN86</accession>
<reference evidence="2 3" key="1">
    <citation type="submission" date="2018-06" db="EMBL/GenBank/DDBJ databases">
        <title>Spirosoma sp. HMF3257 Genome sequencing and assembly.</title>
        <authorList>
            <person name="Kang H."/>
            <person name="Cha I."/>
            <person name="Kim H."/>
            <person name="Kang J."/>
            <person name="Joh K."/>
        </authorList>
    </citation>
    <scope>NUCLEOTIDE SEQUENCE [LARGE SCALE GENOMIC DNA]</scope>
    <source>
        <strain evidence="2 3">HMF3257</strain>
    </source>
</reference>
<sequence length="318" mass="35976">MKQAFTTVYILLLGLLTLACHQQADLQPATQETQPANAIAAIRTQFPNAENMLFTSLGTNTLWQVSFAQRNTQYTAATSGQKLLVAYQLKSPTQPDSLVSLIKSTVVDGGAFSNFREQDYSWYNDLANNGKRILADYDWQNTRYTFRWGITTINGNITYVTEVLPFYQLEYRTESVDDLPAPVKQAMANQYLEFSYALVQVDAQGRKRCTVYVRQNNNPFELVYDNEGVLLQASNLQNPQYLNQIDQLPASIQTYLHNTPELAGFALQGQFALLSKSNFGSLQTYRVNLQKGRQTWFMTFDSNGQLISRAYLNLVSNG</sequence>
<keyword evidence="3" id="KW-1185">Reference proteome</keyword>
<evidence type="ECO:0000313" key="2">
    <source>
        <dbReference type="EMBL" id="RAI76667.1"/>
    </source>
</evidence>
<evidence type="ECO:0000256" key="1">
    <source>
        <dbReference type="SAM" id="SignalP"/>
    </source>
</evidence>
<dbReference type="OrthoDB" id="961050at2"/>
<evidence type="ECO:0000313" key="3">
    <source>
        <dbReference type="Proteomes" id="UP000249016"/>
    </source>
</evidence>
<name>A0A327NN86_9BACT</name>
<dbReference type="AlphaFoldDB" id="A0A327NN86"/>
<dbReference type="EMBL" id="QLII01000001">
    <property type="protein sequence ID" value="RAI76667.1"/>
    <property type="molecule type" value="Genomic_DNA"/>
</dbReference>
<dbReference type="Proteomes" id="UP000249016">
    <property type="component" value="Unassembled WGS sequence"/>
</dbReference>
<protein>
    <recommendedName>
        <fullName evidence="4">PepSY domain-containing protein</fullName>
    </recommendedName>
</protein>
<organism evidence="2 3">
    <name type="scientific">Spirosoma telluris</name>
    <dbReference type="NCBI Taxonomy" id="2183553"/>
    <lineage>
        <taxon>Bacteria</taxon>
        <taxon>Pseudomonadati</taxon>
        <taxon>Bacteroidota</taxon>
        <taxon>Cytophagia</taxon>
        <taxon>Cytophagales</taxon>
        <taxon>Cytophagaceae</taxon>
        <taxon>Spirosoma</taxon>
    </lineage>
</organism>
<proteinExistence type="predicted"/>
<dbReference type="RefSeq" id="WP_111346550.1">
    <property type="nucleotide sequence ID" value="NZ_QLII01000001.1"/>
</dbReference>